<evidence type="ECO:0000259" key="3">
    <source>
        <dbReference type="PROSITE" id="PS51397"/>
    </source>
</evidence>
<dbReference type="Proteomes" id="UP000813824">
    <property type="component" value="Unassembled WGS sequence"/>
</dbReference>
<proteinExistence type="predicted"/>
<dbReference type="SMART" id="SM00213">
    <property type="entry name" value="UBQ"/>
    <property type="match status" value="1"/>
</dbReference>
<feature type="region of interest" description="Disordered" evidence="1">
    <location>
        <begin position="280"/>
        <end position="301"/>
    </location>
</feature>
<dbReference type="EMBL" id="JAEVFJ010000035">
    <property type="protein sequence ID" value="KAH8091744.1"/>
    <property type="molecule type" value="Genomic_DNA"/>
</dbReference>
<dbReference type="PANTHER" id="PTHR47795">
    <property type="entry name" value="UBIQUITIN AND WLM DOMAIN-CONTAINING METALLOPROTEASE SPCC1442.07C"/>
    <property type="match status" value="1"/>
</dbReference>
<accession>A0A8K0UI51</accession>
<evidence type="ECO:0000256" key="1">
    <source>
        <dbReference type="SAM" id="MobiDB-lite"/>
    </source>
</evidence>
<dbReference type="Gene3D" id="3.10.20.90">
    <property type="entry name" value="Phosphatidylinositol 3-kinase Catalytic Subunit, Chain A, domain 1"/>
    <property type="match status" value="1"/>
</dbReference>
<dbReference type="PANTHER" id="PTHR47795:SF1">
    <property type="entry name" value="DNA-DEPENDENT METALLOPROTEASE WSS1 HOMOLOG 2"/>
    <property type="match status" value="1"/>
</dbReference>
<gene>
    <name evidence="4" type="ORF">BXZ70DRAFT_953089</name>
</gene>
<dbReference type="Pfam" id="PF00240">
    <property type="entry name" value="ubiquitin"/>
    <property type="match status" value="1"/>
</dbReference>
<feature type="region of interest" description="Disordered" evidence="1">
    <location>
        <begin position="84"/>
        <end position="130"/>
    </location>
</feature>
<feature type="domain" description="Ubiquitin-like" evidence="2">
    <location>
        <begin position="7"/>
        <end position="81"/>
    </location>
</feature>
<dbReference type="OrthoDB" id="49605at2759"/>
<evidence type="ECO:0000313" key="5">
    <source>
        <dbReference type="Proteomes" id="UP000813824"/>
    </source>
</evidence>
<feature type="compositionally biased region" description="Basic and acidic residues" evidence="1">
    <location>
        <begin position="84"/>
        <end position="110"/>
    </location>
</feature>
<reference evidence="4" key="1">
    <citation type="journal article" date="2021" name="New Phytol.">
        <title>Evolutionary innovations through gain and loss of genes in the ectomycorrhizal Boletales.</title>
        <authorList>
            <person name="Wu G."/>
            <person name="Miyauchi S."/>
            <person name="Morin E."/>
            <person name="Kuo A."/>
            <person name="Drula E."/>
            <person name="Varga T."/>
            <person name="Kohler A."/>
            <person name="Feng B."/>
            <person name="Cao Y."/>
            <person name="Lipzen A."/>
            <person name="Daum C."/>
            <person name="Hundley H."/>
            <person name="Pangilinan J."/>
            <person name="Johnson J."/>
            <person name="Barry K."/>
            <person name="LaButti K."/>
            <person name="Ng V."/>
            <person name="Ahrendt S."/>
            <person name="Min B."/>
            <person name="Choi I.G."/>
            <person name="Park H."/>
            <person name="Plett J.M."/>
            <person name="Magnuson J."/>
            <person name="Spatafora J.W."/>
            <person name="Nagy L.G."/>
            <person name="Henrissat B."/>
            <person name="Grigoriev I.V."/>
            <person name="Yang Z.L."/>
            <person name="Xu J."/>
            <person name="Martin F.M."/>
        </authorList>
    </citation>
    <scope>NUCLEOTIDE SEQUENCE</scope>
    <source>
        <strain evidence="4">KKN 215</strain>
    </source>
</reference>
<protein>
    <submittedName>
        <fullName evidence="4">WLM domain-containing protein</fullName>
    </submittedName>
</protein>
<dbReference type="InterPro" id="IPR000626">
    <property type="entry name" value="Ubiquitin-like_dom"/>
</dbReference>
<dbReference type="PROSITE" id="PS51397">
    <property type="entry name" value="WLM"/>
    <property type="match status" value="1"/>
</dbReference>
<feature type="domain" description="WLM" evidence="3">
    <location>
        <begin position="122"/>
        <end position="314"/>
    </location>
</feature>
<dbReference type="Pfam" id="PF08325">
    <property type="entry name" value="WLM"/>
    <property type="match status" value="1"/>
</dbReference>
<organism evidence="4 5">
    <name type="scientific">Cristinia sonorae</name>
    <dbReference type="NCBI Taxonomy" id="1940300"/>
    <lineage>
        <taxon>Eukaryota</taxon>
        <taxon>Fungi</taxon>
        <taxon>Dikarya</taxon>
        <taxon>Basidiomycota</taxon>
        <taxon>Agaricomycotina</taxon>
        <taxon>Agaricomycetes</taxon>
        <taxon>Agaricomycetidae</taxon>
        <taxon>Agaricales</taxon>
        <taxon>Pleurotineae</taxon>
        <taxon>Stephanosporaceae</taxon>
        <taxon>Cristinia</taxon>
    </lineage>
</organism>
<dbReference type="InterPro" id="IPR029071">
    <property type="entry name" value="Ubiquitin-like_domsf"/>
</dbReference>
<sequence>MASSSSSHITITVTHRGLSHSLAVDPTSLLTDLQQHIEDLTNVPISHQKLLYKGKKTSRHDETQVTLEDFGLKDGVKVMLVGGTKEEVGEMQREEDEAKRKERIDRERRGKPQAKLRSTGPSSSSSSQYKFHAIRPHPQLPSSPAALGVLNRLADDPAIRHVMQVHKFIVGVLTEFAPHEHPDKLGYNTNAGQMISLRIRTNLYDGFRPYLDIRKVLLHELTHNVWGDHDNNFKELNSQLNREVLGYERSLKANTHSLSDSDGWEYDPSASEREREATSFVLGGGDPGAVSLGGNESQAERRRRILEATMARLRREEEELEGACGTGGPASSS</sequence>
<evidence type="ECO:0000259" key="2">
    <source>
        <dbReference type="PROSITE" id="PS50053"/>
    </source>
</evidence>
<dbReference type="SUPFAM" id="SSF54236">
    <property type="entry name" value="Ubiquitin-like"/>
    <property type="match status" value="1"/>
</dbReference>
<evidence type="ECO:0000313" key="4">
    <source>
        <dbReference type="EMBL" id="KAH8091744.1"/>
    </source>
</evidence>
<dbReference type="AlphaFoldDB" id="A0A8K0UI51"/>
<dbReference type="InterPro" id="IPR013536">
    <property type="entry name" value="WLM_dom"/>
</dbReference>
<dbReference type="GO" id="GO:0070628">
    <property type="term" value="F:proteasome binding"/>
    <property type="evidence" value="ECO:0007669"/>
    <property type="project" value="TreeGrafter"/>
</dbReference>
<comment type="caution">
    <text evidence="4">The sequence shown here is derived from an EMBL/GenBank/DDBJ whole genome shotgun (WGS) entry which is preliminary data.</text>
</comment>
<keyword evidence="5" id="KW-1185">Reference proteome</keyword>
<dbReference type="PROSITE" id="PS50053">
    <property type="entry name" value="UBIQUITIN_2"/>
    <property type="match status" value="1"/>
</dbReference>
<name>A0A8K0UI51_9AGAR</name>